<feature type="transmembrane region" description="Helical" evidence="6">
    <location>
        <begin position="211"/>
        <end position="232"/>
    </location>
</feature>
<comment type="subcellular location">
    <subcellularLocation>
        <location evidence="6">Cell membrane</location>
        <topology evidence="6">Multi-pass membrane protein</topology>
    </subcellularLocation>
    <subcellularLocation>
        <location evidence="1">Membrane</location>
    </subcellularLocation>
</comment>
<dbReference type="PANTHER" id="PTHR23427">
    <property type="entry name" value="SURFEIT LOCUS PROTEIN"/>
    <property type="match status" value="1"/>
</dbReference>
<comment type="caution">
    <text evidence="7">The sequence shown here is derived from an EMBL/GenBank/DDBJ whole genome shotgun (WGS) entry which is preliminary data.</text>
</comment>
<organism evidence="7 8">
    <name type="scientific">Allopusillimonas soli</name>
    <dbReference type="NCBI Taxonomy" id="659016"/>
    <lineage>
        <taxon>Bacteria</taxon>
        <taxon>Pseudomonadati</taxon>
        <taxon>Pseudomonadota</taxon>
        <taxon>Betaproteobacteria</taxon>
        <taxon>Burkholderiales</taxon>
        <taxon>Alcaligenaceae</taxon>
        <taxon>Allopusillimonas</taxon>
    </lineage>
</organism>
<comment type="similarity">
    <text evidence="2 6">Belongs to the SURF1 family.</text>
</comment>
<accession>A0A853F7J9</accession>
<name>A0A853F7J9_9BURK</name>
<keyword evidence="3 6" id="KW-0812">Transmembrane</keyword>
<keyword evidence="4 6" id="KW-1133">Transmembrane helix</keyword>
<evidence type="ECO:0000313" key="7">
    <source>
        <dbReference type="EMBL" id="NYT35957.1"/>
    </source>
</evidence>
<evidence type="ECO:0000256" key="3">
    <source>
        <dbReference type="ARBA" id="ARBA00022692"/>
    </source>
</evidence>
<dbReference type="EMBL" id="JACCEW010000001">
    <property type="protein sequence ID" value="NYT35957.1"/>
    <property type="molecule type" value="Genomic_DNA"/>
</dbReference>
<comment type="caution">
    <text evidence="6">Lacks conserved residue(s) required for the propagation of feature annotation.</text>
</comment>
<dbReference type="AlphaFoldDB" id="A0A853F7J9"/>
<proteinExistence type="inferred from homology"/>
<dbReference type="Proteomes" id="UP000580517">
    <property type="component" value="Unassembled WGS sequence"/>
</dbReference>
<evidence type="ECO:0000256" key="6">
    <source>
        <dbReference type="RuleBase" id="RU363076"/>
    </source>
</evidence>
<evidence type="ECO:0000256" key="1">
    <source>
        <dbReference type="ARBA" id="ARBA00004370"/>
    </source>
</evidence>
<evidence type="ECO:0000256" key="5">
    <source>
        <dbReference type="ARBA" id="ARBA00023136"/>
    </source>
</evidence>
<reference evidence="7 8" key="1">
    <citation type="submission" date="2020-07" db="EMBL/GenBank/DDBJ databases">
        <title>Taxonomic revisions and descriptions of new bacterial species based on genomic comparisons in the high-G+C-content subgroup of the family Alcaligenaceae.</title>
        <authorList>
            <person name="Szabo A."/>
            <person name="Felfoldi T."/>
        </authorList>
    </citation>
    <scope>NUCLEOTIDE SEQUENCE [LARGE SCALE GENOMIC DNA]</scope>
    <source>
        <strain evidence="7 8">DSM 25264</strain>
    </source>
</reference>
<gene>
    <name evidence="7" type="ORF">H0A68_03665</name>
</gene>
<dbReference type="Pfam" id="PF02104">
    <property type="entry name" value="SURF1"/>
    <property type="match status" value="1"/>
</dbReference>
<dbReference type="InterPro" id="IPR002994">
    <property type="entry name" value="Surf1/Shy1"/>
</dbReference>
<evidence type="ECO:0000256" key="4">
    <source>
        <dbReference type="ARBA" id="ARBA00022989"/>
    </source>
</evidence>
<dbReference type="OrthoDB" id="9807214at2"/>
<dbReference type="PANTHER" id="PTHR23427:SF2">
    <property type="entry name" value="SURFEIT LOCUS PROTEIN 1"/>
    <property type="match status" value="1"/>
</dbReference>
<dbReference type="GO" id="GO:0005886">
    <property type="term" value="C:plasma membrane"/>
    <property type="evidence" value="ECO:0007669"/>
    <property type="project" value="UniProtKB-SubCell"/>
</dbReference>
<keyword evidence="6" id="KW-1003">Cell membrane</keyword>
<keyword evidence="8" id="KW-1185">Reference proteome</keyword>
<protein>
    <recommendedName>
        <fullName evidence="6">SURF1-like protein</fullName>
    </recommendedName>
</protein>
<dbReference type="PROSITE" id="PS50895">
    <property type="entry name" value="SURF1"/>
    <property type="match status" value="1"/>
</dbReference>
<dbReference type="CDD" id="cd06662">
    <property type="entry name" value="SURF1"/>
    <property type="match status" value="1"/>
</dbReference>
<dbReference type="InterPro" id="IPR045214">
    <property type="entry name" value="Surf1/Surf4"/>
</dbReference>
<sequence>MWALLALIAFCGFVALGTWQVHRLHWKHDLIARVTQRIHAPAVPAPGRSQWAGINEHDDAYRRVMLHGVFLNQDETFVQATTALGPGFWVLTPLRRDDGSYVLVNRGFVSPAHRDPATRGALAPQGEVTVTGLLRVTEPGGAFLRKNNSANDRWFSRDVQAIADKLGLSPIAPYFVDQQASAGASAVNPMQPPSVWPVPGLTVVHFRDSHLSYAITWYILALMVAAASFYVVRIELRQRRRRADHQAGRKP</sequence>
<evidence type="ECO:0000256" key="2">
    <source>
        <dbReference type="ARBA" id="ARBA00007165"/>
    </source>
</evidence>
<keyword evidence="5 6" id="KW-0472">Membrane</keyword>
<evidence type="ECO:0000313" key="8">
    <source>
        <dbReference type="Proteomes" id="UP000580517"/>
    </source>
</evidence>